<dbReference type="AlphaFoldDB" id="A0AAV7MAB5"/>
<dbReference type="PROSITE" id="PS51257">
    <property type="entry name" value="PROKAR_LIPOPROTEIN"/>
    <property type="match status" value="1"/>
</dbReference>
<accession>A0AAV7MAB5</accession>
<evidence type="ECO:0000256" key="1">
    <source>
        <dbReference type="SAM" id="MobiDB-lite"/>
    </source>
</evidence>
<name>A0AAV7MAB5_PLEWA</name>
<keyword evidence="3" id="KW-1185">Reference proteome</keyword>
<evidence type="ECO:0000313" key="2">
    <source>
        <dbReference type="EMBL" id="KAJ1099422.1"/>
    </source>
</evidence>
<comment type="caution">
    <text evidence="2">The sequence shown here is derived from an EMBL/GenBank/DDBJ whole genome shotgun (WGS) entry which is preliminary data.</text>
</comment>
<dbReference type="EMBL" id="JANPWB010000014">
    <property type="protein sequence ID" value="KAJ1099422.1"/>
    <property type="molecule type" value="Genomic_DNA"/>
</dbReference>
<evidence type="ECO:0000313" key="3">
    <source>
        <dbReference type="Proteomes" id="UP001066276"/>
    </source>
</evidence>
<sequence>MRWRANPTLVVHAQGGIACHTIFTDEGWLEGNRTQADGAGLSRLLSGPISGRRGGACLDRPQFVQDLPIPRLSADDRASLEADILVEELGEALAQLNSEKASEPNGFLPEYWGLVWQQVSQPMLDMFQEAWERLKPKKPHLEEQKGYLSAARSVVSFGHFFYCSGAESLFSPLSLPGGSLPVGLRIASSSGDGSRGLTVFEGRPSHPRRPQSAAGSASAPLGRTLFSSNEGAFSFLRLASISASSQPSAHRYGRARVTGRILHAGRTAPQLVGGPGLGAWSRCVLRRLRRARPGWPRQQASPQLQVRQDAAGSAAILNLPLRSQPAFAA</sequence>
<protein>
    <submittedName>
        <fullName evidence="2">Uncharacterized protein</fullName>
    </submittedName>
</protein>
<reference evidence="2" key="1">
    <citation type="journal article" date="2022" name="bioRxiv">
        <title>Sequencing and chromosome-scale assembly of the giantPleurodeles waltlgenome.</title>
        <authorList>
            <person name="Brown T."/>
            <person name="Elewa A."/>
            <person name="Iarovenko S."/>
            <person name="Subramanian E."/>
            <person name="Araus A.J."/>
            <person name="Petzold A."/>
            <person name="Susuki M."/>
            <person name="Suzuki K.-i.T."/>
            <person name="Hayashi T."/>
            <person name="Toyoda A."/>
            <person name="Oliveira C."/>
            <person name="Osipova E."/>
            <person name="Leigh N.D."/>
            <person name="Simon A."/>
            <person name="Yun M.H."/>
        </authorList>
    </citation>
    <scope>NUCLEOTIDE SEQUENCE</scope>
    <source>
        <strain evidence="2">20211129_DDA</strain>
        <tissue evidence="2">Liver</tissue>
    </source>
</reference>
<feature type="region of interest" description="Disordered" evidence="1">
    <location>
        <begin position="191"/>
        <end position="220"/>
    </location>
</feature>
<dbReference type="Proteomes" id="UP001066276">
    <property type="component" value="Chromosome 10"/>
</dbReference>
<organism evidence="2 3">
    <name type="scientific">Pleurodeles waltl</name>
    <name type="common">Iberian ribbed newt</name>
    <dbReference type="NCBI Taxonomy" id="8319"/>
    <lineage>
        <taxon>Eukaryota</taxon>
        <taxon>Metazoa</taxon>
        <taxon>Chordata</taxon>
        <taxon>Craniata</taxon>
        <taxon>Vertebrata</taxon>
        <taxon>Euteleostomi</taxon>
        <taxon>Amphibia</taxon>
        <taxon>Batrachia</taxon>
        <taxon>Caudata</taxon>
        <taxon>Salamandroidea</taxon>
        <taxon>Salamandridae</taxon>
        <taxon>Pleurodelinae</taxon>
        <taxon>Pleurodeles</taxon>
    </lineage>
</organism>
<proteinExistence type="predicted"/>
<gene>
    <name evidence="2" type="ORF">NDU88_004523</name>
</gene>